<reference evidence="2" key="1">
    <citation type="journal article" date="2019" name="Int. J. Syst. Evol. Microbiol.">
        <title>The Global Catalogue of Microorganisms (GCM) 10K type strain sequencing project: providing services to taxonomists for standard genome sequencing and annotation.</title>
        <authorList>
            <consortium name="The Broad Institute Genomics Platform"/>
            <consortium name="The Broad Institute Genome Sequencing Center for Infectious Disease"/>
            <person name="Wu L."/>
            <person name="Ma J."/>
        </authorList>
    </citation>
    <scope>NUCLEOTIDE SEQUENCE [LARGE SCALE GENOMIC DNA]</scope>
    <source>
        <strain evidence="2">JCM 19134</strain>
    </source>
</reference>
<dbReference type="RefSeq" id="WP_345419724.1">
    <property type="nucleotide sequence ID" value="NZ_AP031496.1"/>
</dbReference>
<dbReference type="PANTHER" id="PTHR43179:SF7">
    <property type="entry name" value="RHAMNOSYLTRANSFERASE WBBL"/>
    <property type="match status" value="1"/>
</dbReference>
<dbReference type="CDD" id="cd04186">
    <property type="entry name" value="GT_2_like_c"/>
    <property type="match status" value="1"/>
</dbReference>
<dbReference type="Proteomes" id="UP001409585">
    <property type="component" value="Unassembled WGS sequence"/>
</dbReference>
<proteinExistence type="predicted"/>
<gene>
    <name evidence="1" type="ORF">GCM10025791_15740</name>
</gene>
<comment type="caution">
    <text evidence="1">The sequence shown here is derived from an EMBL/GenBank/DDBJ whole genome shotgun (WGS) entry which is preliminary data.</text>
</comment>
<dbReference type="Pfam" id="PF13641">
    <property type="entry name" value="Glyco_tranf_2_3"/>
    <property type="match status" value="1"/>
</dbReference>
<dbReference type="InterPro" id="IPR029044">
    <property type="entry name" value="Nucleotide-diphossugar_trans"/>
</dbReference>
<protein>
    <recommendedName>
        <fullName evidence="3">Glycosyltransferase family 2 protein</fullName>
    </recommendedName>
</protein>
<dbReference type="PANTHER" id="PTHR43179">
    <property type="entry name" value="RHAMNOSYLTRANSFERASE WBBL"/>
    <property type="match status" value="1"/>
</dbReference>
<dbReference type="AlphaFoldDB" id="A0AAV3U0J9"/>
<dbReference type="Gene3D" id="3.90.550.10">
    <property type="entry name" value="Spore Coat Polysaccharide Biosynthesis Protein SpsA, Chain A"/>
    <property type="match status" value="1"/>
</dbReference>
<name>A0AAV3U0J9_9ALTE</name>
<keyword evidence="2" id="KW-1185">Reference proteome</keyword>
<evidence type="ECO:0000313" key="2">
    <source>
        <dbReference type="Proteomes" id="UP001409585"/>
    </source>
</evidence>
<dbReference type="EMBL" id="BAABLX010000009">
    <property type="protein sequence ID" value="GAA4938540.1"/>
    <property type="molecule type" value="Genomic_DNA"/>
</dbReference>
<evidence type="ECO:0000313" key="1">
    <source>
        <dbReference type="EMBL" id="GAA4938540.1"/>
    </source>
</evidence>
<accession>A0AAV3U0J9</accession>
<dbReference type="SUPFAM" id="SSF53448">
    <property type="entry name" value="Nucleotide-diphospho-sugar transferases"/>
    <property type="match status" value="1"/>
</dbReference>
<organism evidence="1 2">
    <name type="scientific">Halioxenophilus aromaticivorans</name>
    <dbReference type="NCBI Taxonomy" id="1306992"/>
    <lineage>
        <taxon>Bacteria</taxon>
        <taxon>Pseudomonadati</taxon>
        <taxon>Pseudomonadota</taxon>
        <taxon>Gammaproteobacteria</taxon>
        <taxon>Alteromonadales</taxon>
        <taxon>Alteromonadaceae</taxon>
        <taxon>Halioxenophilus</taxon>
    </lineage>
</organism>
<evidence type="ECO:0008006" key="3">
    <source>
        <dbReference type="Google" id="ProtNLM"/>
    </source>
</evidence>
<sequence>MSCKVGVAIVNYKTAPLVVECLAALAGAGKEGAAISVCVVDNASPDDSLSVLNQAVAEHNWSAWVDVIAAPKNGGFAYGNNVAFDHLASLHCSHYWLLNPDTLPGPDSLQVLLDYLAAHPEVGCVGSQLTDDDGSGQLSAFNFPRPLGEFVAASSIGLLIRLLPKLVVASHTMNQRGSVEWVVGASMLMRAEVVNRVGHMDEKYFLYYEEVDYCRKIHQAGFDVHFVPESRVVHHVGAATGISDLRRKQPPRRPSYWFESRRRFFRKNYGLFGAIVADVCWVLGFSCYRLKSLITGNGFPMPPKFFTDFLSHSVLNPLSYGNA</sequence>